<reference evidence="2" key="1">
    <citation type="submission" date="2020-11" db="EMBL/GenBank/DDBJ databases">
        <authorList>
            <consortium name="DOE Joint Genome Institute"/>
            <person name="Ahrendt S."/>
            <person name="Riley R."/>
            <person name="Andreopoulos W."/>
            <person name="Labutti K."/>
            <person name="Pangilinan J."/>
            <person name="Ruiz-Duenas F.J."/>
            <person name="Barrasa J.M."/>
            <person name="Sanchez-Garcia M."/>
            <person name="Camarero S."/>
            <person name="Miyauchi S."/>
            <person name="Serrano A."/>
            <person name="Linde D."/>
            <person name="Babiker R."/>
            <person name="Drula E."/>
            <person name="Ayuso-Fernandez I."/>
            <person name="Pacheco R."/>
            <person name="Padilla G."/>
            <person name="Ferreira P."/>
            <person name="Barriuso J."/>
            <person name="Kellner H."/>
            <person name="Castanera R."/>
            <person name="Alfaro M."/>
            <person name="Ramirez L."/>
            <person name="Pisabarro A.G."/>
            <person name="Kuo A."/>
            <person name="Tritt A."/>
            <person name="Lipzen A."/>
            <person name="He G."/>
            <person name="Yan M."/>
            <person name="Ng V."/>
            <person name="Cullen D."/>
            <person name="Martin F."/>
            <person name="Rosso M.-N."/>
            <person name="Henrissat B."/>
            <person name="Hibbett D."/>
            <person name="Martinez A.T."/>
            <person name="Grigoriev I.V."/>
        </authorList>
    </citation>
    <scope>NUCLEOTIDE SEQUENCE</scope>
    <source>
        <strain evidence="2">CBS 247.69</strain>
    </source>
</reference>
<feature type="compositionally biased region" description="Acidic residues" evidence="1">
    <location>
        <begin position="45"/>
        <end position="56"/>
    </location>
</feature>
<feature type="compositionally biased region" description="Polar residues" evidence="1">
    <location>
        <begin position="22"/>
        <end position="36"/>
    </location>
</feature>
<feature type="compositionally biased region" description="Polar residues" evidence="1">
    <location>
        <begin position="85"/>
        <end position="113"/>
    </location>
</feature>
<evidence type="ECO:0000313" key="2">
    <source>
        <dbReference type="EMBL" id="KAF9458044.1"/>
    </source>
</evidence>
<name>A0A9P5XVX8_9AGAR</name>
<feature type="region of interest" description="Disordered" evidence="1">
    <location>
        <begin position="1"/>
        <end position="125"/>
    </location>
</feature>
<protein>
    <submittedName>
        <fullName evidence="2">Uncharacterized protein</fullName>
    </submittedName>
</protein>
<dbReference type="AlphaFoldDB" id="A0A9P5XVX8"/>
<feature type="compositionally biased region" description="Polar residues" evidence="1">
    <location>
        <begin position="1"/>
        <end position="10"/>
    </location>
</feature>
<sequence length="321" mass="35590">MSSHSRTTPSGHRPPPFIPKWNPNQPRKNGPGNTPYYTDPADLPPLDEDSSDEEISDAFTRMGIKGQQNPAPQGQPRLYGPLDRGSSTPRQAMPIHNTSFQPQQSTIARSHSATYPFPPRSPPNGRYGYPDNGTATFTSHHTPTMRIPQNQTAIYNQAPNSYTNSPRNPRCTTPTKQELVMYTHKTRTPARRNSSPTSGLTENQIAYHSNQYDPNLKPSHTLSVPSRSSSCYRLMSGRLRSSSVVPGVSYTSSPYGPHVAVPYGYPATLYPDVEYPSESIQYAPPQANVVHSHTVQISQTTGYHATTYTEHQQIIAPPPFY</sequence>
<evidence type="ECO:0000256" key="1">
    <source>
        <dbReference type="SAM" id="MobiDB-lite"/>
    </source>
</evidence>
<proteinExistence type="predicted"/>
<organism evidence="2 3">
    <name type="scientific">Collybia nuda</name>
    <dbReference type="NCBI Taxonomy" id="64659"/>
    <lineage>
        <taxon>Eukaryota</taxon>
        <taxon>Fungi</taxon>
        <taxon>Dikarya</taxon>
        <taxon>Basidiomycota</taxon>
        <taxon>Agaricomycotina</taxon>
        <taxon>Agaricomycetes</taxon>
        <taxon>Agaricomycetidae</taxon>
        <taxon>Agaricales</taxon>
        <taxon>Tricholomatineae</taxon>
        <taxon>Clitocybaceae</taxon>
        <taxon>Collybia</taxon>
    </lineage>
</organism>
<accession>A0A9P5XVX8</accession>
<keyword evidence="3" id="KW-1185">Reference proteome</keyword>
<dbReference type="EMBL" id="MU150351">
    <property type="protein sequence ID" value="KAF9458044.1"/>
    <property type="molecule type" value="Genomic_DNA"/>
</dbReference>
<comment type="caution">
    <text evidence="2">The sequence shown here is derived from an EMBL/GenBank/DDBJ whole genome shotgun (WGS) entry which is preliminary data.</text>
</comment>
<dbReference type="Proteomes" id="UP000807353">
    <property type="component" value="Unassembled WGS sequence"/>
</dbReference>
<evidence type="ECO:0000313" key="3">
    <source>
        <dbReference type="Proteomes" id="UP000807353"/>
    </source>
</evidence>
<gene>
    <name evidence="2" type="ORF">BDZ94DRAFT_152744</name>
</gene>